<dbReference type="EMBL" id="BMLS01000003">
    <property type="protein sequence ID" value="GGO70739.1"/>
    <property type="molecule type" value="Genomic_DNA"/>
</dbReference>
<evidence type="ECO:0000259" key="8">
    <source>
        <dbReference type="PROSITE" id="PS50111"/>
    </source>
</evidence>
<keyword evidence="7" id="KW-0812">Transmembrane</keyword>
<keyword evidence="12" id="KW-1185">Reference proteome</keyword>
<evidence type="ECO:0000256" key="4">
    <source>
        <dbReference type="ARBA" id="ARBA00029447"/>
    </source>
</evidence>
<evidence type="ECO:0000256" key="1">
    <source>
        <dbReference type="ARBA" id="ARBA00004429"/>
    </source>
</evidence>
<evidence type="ECO:0000259" key="9">
    <source>
        <dbReference type="PROSITE" id="PS50192"/>
    </source>
</evidence>
<evidence type="ECO:0000256" key="6">
    <source>
        <dbReference type="SAM" id="Coils"/>
    </source>
</evidence>
<keyword evidence="2" id="KW-0997">Cell inner membrane</keyword>
<dbReference type="SMART" id="SM00304">
    <property type="entry name" value="HAMP"/>
    <property type="match status" value="1"/>
</dbReference>
<evidence type="ECO:0000313" key="12">
    <source>
        <dbReference type="Proteomes" id="UP000606935"/>
    </source>
</evidence>
<dbReference type="SUPFAM" id="SSF58104">
    <property type="entry name" value="Methyl-accepting chemotaxis protein (MCP) signaling domain"/>
    <property type="match status" value="1"/>
</dbReference>
<evidence type="ECO:0000256" key="7">
    <source>
        <dbReference type="SAM" id="Phobius"/>
    </source>
</evidence>
<evidence type="ECO:0000256" key="3">
    <source>
        <dbReference type="ARBA" id="ARBA00023224"/>
    </source>
</evidence>
<organism evidence="11 12">
    <name type="scientific">Bowmanella pacifica</name>
    <dbReference type="NCBI Taxonomy" id="502051"/>
    <lineage>
        <taxon>Bacteria</taxon>
        <taxon>Pseudomonadati</taxon>
        <taxon>Pseudomonadota</taxon>
        <taxon>Gammaproteobacteria</taxon>
        <taxon>Alteromonadales</taxon>
        <taxon>Alteromonadaceae</taxon>
        <taxon>Bowmanella</taxon>
    </lineage>
</organism>
<dbReference type="PANTHER" id="PTHR32089:SF112">
    <property type="entry name" value="LYSOZYME-LIKE PROTEIN-RELATED"/>
    <property type="match status" value="1"/>
</dbReference>
<dbReference type="Pfam" id="PF00672">
    <property type="entry name" value="HAMP"/>
    <property type="match status" value="1"/>
</dbReference>
<dbReference type="Proteomes" id="UP000606935">
    <property type="component" value="Unassembled WGS sequence"/>
</dbReference>
<comment type="caution">
    <text evidence="11">The sequence shown here is derived from an EMBL/GenBank/DDBJ whole genome shotgun (WGS) entry which is preliminary data.</text>
</comment>
<comment type="similarity">
    <text evidence="4">Belongs to the methyl-accepting chemotaxis (MCP) protein family.</text>
</comment>
<accession>A0A917YZ74</accession>
<evidence type="ECO:0000313" key="11">
    <source>
        <dbReference type="EMBL" id="GGO70739.1"/>
    </source>
</evidence>
<feature type="coiled-coil region" evidence="6">
    <location>
        <begin position="273"/>
        <end position="300"/>
    </location>
</feature>
<dbReference type="GO" id="GO:0005886">
    <property type="term" value="C:plasma membrane"/>
    <property type="evidence" value="ECO:0007669"/>
    <property type="project" value="UniProtKB-SubCell"/>
</dbReference>
<dbReference type="PROSITE" id="PS50192">
    <property type="entry name" value="T_SNARE"/>
    <property type="match status" value="1"/>
</dbReference>
<evidence type="ECO:0000256" key="5">
    <source>
        <dbReference type="PROSITE-ProRule" id="PRU00284"/>
    </source>
</evidence>
<dbReference type="SMART" id="SM00283">
    <property type="entry name" value="MA"/>
    <property type="match status" value="1"/>
</dbReference>
<keyword evidence="7" id="KW-1133">Transmembrane helix</keyword>
<dbReference type="Gene3D" id="1.10.287.950">
    <property type="entry name" value="Methyl-accepting chemotaxis protein"/>
    <property type="match status" value="1"/>
</dbReference>
<sequence length="672" mass="73216">MRITVVGKIVTGFVLFGVLLLCTSILSYWGLSSIRDSAQLVAKEKMPVQARMLAAQTQILSLDKVSLQGYFLNQLPGLEANYDEFSRLSAQFGELLTQLDALSLAEDEKHSLRQAVEASSRYLRASDGMYASRRQALQARQNIESFYKELQYSGGDAGANLLDMAEMDGAEEGRLASVVGAGARIDNIIITLLNASKEYLVATDAELSVNIEENLVLTLGDLANNVDYINRLAEGLDTDGLMAAFNDQYQLFVRQFNGPGGLVEQQRQRIQFIVQAEQQMAEAEQGLQNARQHLASLFAKVNGDTLDGQNAILDVVQNNIVKTLVILALALVLVIIIGTMAARSISRPMEKIRASLSIISQGDLTHKADASGEDEFAALASDVNQLSASLHQVVERITRQESLLEKATRSSEALSQKTLEQVEQQTFRIKQTAEHTEQVRATSKSNLVQIQNNRAQLSQVLEQAAKASELVSASRRQIQAQAEQAVESGQIIDRLDNNSRSIGGILDVIKTIAAQTNLLALNAAIEAARAGEQGRGFAVVADEVRTLANRTHQSTEEIEQMILSLQSDAGQAVTAIETGQVQAQDSVGLIEQVNQEIGAIRQIIEALTQVNSDIVTDTESQDELLNTVTDSLQRLVELTEQSGQSTRHSSEAIAEVGELMQQLSQAVARFTL</sequence>
<comment type="subcellular location">
    <subcellularLocation>
        <location evidence="1">Cell inner membrane</location>
        <topology evidence="1">Multi-pass membrane protein</topology>
    </subcellularLocation>
</comment>
<dbReference type="Gene3D" id="6.10.340.10">
    <property type="match status" value="1"/>
</dbReference>
<dbReference type="FunFam" id="1.10.287.950:FF:000001">
    <property type="entry name" value="Methyl-accepting chemotaxis sensory transducer"/>
    <property type="match status" value="1"/>
</dbReference>
<dbReference type="RefSeq" id="WP_188695480.1">
    <property type="nucleotide sequence ID" value="NZ_BMLS01000003.1"/>
</dbReference>
<evidence type="ECO:0000256" key="2">
    <source>
        <dbReference type="ARBA" id="ARBA00022519"/>
    </source>
</evidence>
<feature type="domain" description="Methyl-accepting transducer" evidence="8">
    <location>
        <begin position="400"/>
        <end position="636"/>
    </location>
</feature>
<feature type="domain" description="HAMP" evidence="10">
    <location>
        <begin position="343"/>
        <end position="395"/>
    </location>
</feature>
<keyword evidence="3 5" id="KW-0807">Transducer</keyword>
<keyword evidence="2" id="KW-1003">Cell membrane</keyword>
<dbReference type="PROSITE" id="PS50885">
    <property type="entry name" value="HAMP"/>
    <property type="match status" value="1"/>
</dbReference>
<protein>
    <submittedName>
        <fullName evidence="11">Methyl-accepting chemotaxis protein</fullName>
    </submittedName>
</protein>
<dbReference type="AlphaFoldDB" id="A0A917YZ74"/>
<evidence type="ECO:0000259" key="10">
    <source>
        <dbReference type="PROSITE" id="PS50885"/>
    </source>
</evidence>
<feature type="transmembrane region" description="Helical" evidence="7">
    <location>
        <begin position="12"/>
        <end position="31"/>
    </location>
</feature>
<dbReference type="Pfam" id="PF00015">
    <property type="entry name" value="MCPsignal"/>
    <property type="match status" value="1"/>
</dbReference>
<name>A0A917YZ74_9ALTE</name>
<dbReference type="PANTHER" id="PTHR32089">
    <property type="entry name" value="METHYL-ACCEPTING CHEMOTAXIS PROTEIN MCPB"/>
    <property type="match status" value="1"/>
</dbReference>
<keyword evidence="7" id="KW-0472">Membrane</keyword>
<dbReference type="GO" id="GO:0006935">
    <property type="term" value="P:chemotaxis"/>
    <property type="evidence" value="ECO:0007669"/>
    <property type="project" value="UniProtKB-ARBA"/>
</dbReference>
<reference evidence="11" key="2">
    <citation type="submission" date="2020-09" db="EMBL/GenBank/DDBJ databases">
        <authorList>
            <person name="Sun Q."/>
            <person name="Zhou Y."/>
        </authorList>
    </citation>
    <scope>NUCLEOTIDE SEQUENCE</scope>
    <source>
        <strain evidence="11">CGMCC 1.7086</strain>
    </source>
</reference>
<proteinExistence type="inferred from homology"/>
<gene>
    <name evidence="11" type="ORF">GCM10010982_24970</name>
</gene>
<dbReference type="InterPro" id="IPR000727">
    <property type="entry name" value="T_SNARE_dom"/>
</dbReference>
<dbReference type="InterPro" id="IPR004089">
    <property type="entry name" value="MCPsignal_dom"/>
</dbReference>
<reference evidence="11" key="1">
    <citation type="journal article" date="2014" name="Int. J. Syst. Evol. Microbiol.">
        <title>Complete genome sequence of Corynebacterium casei LMG S-19264T (=DSM 44701T), isolated from a smear-ripened cheese.</title>
        <authorList>
            <consortium name="US DOE Joint Genome Institute (JGI-PGF)"/>
            <person name="Walter F."/>
            <person name="Albersmeier A."/>
            <person name="Kalinowski J."/>
            <person name="Ruckert C."/>
        </authorList>
    </citation>
    <scope>NUCLEOTIDE SEQUENCE</scope>
    <source>
        <strain evidence="11">CGMCC 1.7086</strain>
    </source>
</reference>
<dbReference type="InterPro" id="IPR003660">
    <property type="entry name" value="HAMP_dom"/>
</dbReference>
<feature type="transmembrane region" description="Helical" evidence="7">
    <location>
        <begin position="324"/>
        <end position="345"/>
    </location>
</feature>
<dbReference type="GO" id="GO:0007165">
    <property type="term" value="P:signal transduction"/>
    <property type="evidence" value="ECO:0007669"/>
    <property type="project" value="UniProtKB-KW"/>
</dbReference>
<feature type="domain" description="T-SNARE coiled-coil homology" evidence="9">
    <location>
        <begin position="587"/>
        <end position="649"/>
    </location>
</feature>
<dbReference type="PROSITE" id="PS50111">
    <property type="entry name" value="CHEMOTAXIS_TRANSDUC_2"/>
    <property type="match status" value="1"/>
</dbReference>
<keyword evidence="6" id="KW-0175">Coiled coil</keyword>
<dbReference type="CDD" id="cd06225">
    <property type="entry name" value="HAMP"/>
    <property type="match status" value="1"/>
</dbReference>